<protein>
    <submittedName>
        <fullName evidence="2">Uncharacterized protein</fullName>
    </submittedName>
</protein>
<evidence type="ECO:0000313" key="3">
    <source>
        <dbReference type="Proteomes" id="UP000009096"/>
    </source>
</evidence>
<sequence length="151" mass="16451">MTRIFGSSTSDGDEHGSQDEGEDENAFTEKPDTNKSRLEAVEYLLPHGAHTNMGNRDGMALLGIACVHAMVTPEVIGILLQHSPDVSAIQGNGRVKMSPMDIRRLHDTLGSTEAKADNGEMAKVREILESHGARDVSLADYEDWDIEKCTS</sequence>
<dbReference type="VEuPathDB" id="FungiDB:FVEG_10491"/>
<name>W7MJJ6_GIBM7</name>
<keyword evidence="3" id="KW-1185">Reference proteome</keyword>
<dbReference type="SUPFAM" id="SSF48403">
    <property type="entry name" value="Ankyrin repeat"/>
    <property type="match status" value="1"/>
</dbReference>
<dbReference type="Gene3D" id="1.25.40.20">
    <property type="entry name" value="Ankyrin repeat-containing domain"/>
    <property type="match status" value="1"/>
</dbReference>
<dbReference type="InterPro" id="IPR036770">
    <property type="entry name" value="Ankyrin_rpt-contain_sf"/>
</dbReference>
<proteinExistence type="predicted"/>
<evidence type="ECO:0000256" key="1">
    <source>
        <dbReference type="SAM" id="MobiDB-lite"/>
    </source>
</evidence>
<organism evidence="2 3">
    <name type="scientific">Gibberella moniliformis (strain M3125 / FGSC 7600)</name>
    <name type="common">Maize ear and stalk rot fungus</name>
    <name type="synonym">Fusarium verticillioides</name>
    <dbReference type="NCBI Taxonomy" id="334819"/>
    <lineage>
        <taxon>Eukaryota</taxon>
        <taxon>Fungi</taxon>
        <taxon>Dikarya</taxon>
        <taxon>Ascomycota</taxon>
        <taxon>Pezizomycotina</taxon>
        <taxon>Sordariomycetes</taxon>
        <taxon>Hypocreomycetidae</taxon>
        <taxon>Hypocreales</taxon>
        <taxon>Nectriaceae</taxon>
        <taxon>Fusarium</taxon>
        <taxon>Fusarium fujikuroi species complex</taxon>
    </lineage>
</organism>
<reference evidence="2 3" key="1">
    <citation type="journal article" date="2010" name="Nature">
        <title>Comparative genomics reveals mobile pathogenicity chromosomes in Fusarium.</title>
        <authorList>
            <person name="Ma L.J."/>
            <person name="van der Does H.C."/>
            <person name="Borkovich K.A."/>
            <person name="Coleman J.J."/>
            <person name="Daboussi M.J."/>
            <person name="Di Pietro A."/>
            <person name="Dufresne M."/>
            <person name="Freitag M."/>
            <person name="Grabherr M."/>
            <person name="Henrissat B."/>
            <person name="Houterman P.M."/>
            <person name="Kang S."/>
            <person name="Shim W.B."/>
            <person name="Woloshuk C."/>
            <person name="Xie X."/>
            <person name="Xu J.R."/>
            <person name="Antoniw J."/>
            <person name="Baker S.E."/>
            <person name="Bluhm B.H."/>
            <person name="Breakspear A."/>
            <person name="Brown D.W."/>
            <person name="Butchko R.A."/>
            <person name="Chapman S."/>
            <person name="Coulson R."/>
            <person name="Coutinho P.M."/>
            <person name="Danchin E.G."/>
            <person name="Diener A."/>
            <person name="Gale L.R."/>
            <person name="Gardiner D.M."/>
            <person name="Goff S."/>
            <person name="Hammond-Kosack K.E."/>
            <person name="Hilburn K."/>
            <person name="Hua-Van A."/>
            <person name="Jonkers W."/>
            <person name="Kazan K."/>
            <person name="Kodira C.D."/>
            <person name="Koehrsen M."/>
            <person name="Kumar L."/>
            <person name="Lee Y.H."/>
            <person name="Li L."/>
            <person name="Manners J.M."/>
            <person name="Miranda-Saavedra D."/>
            <person name="Mukherjee M."/>
            <person name="Park G."/>
            <person name="Park J."/>
            <person name="Park S.Y."/>
            <person name="Proctor R.H."/>
            <person name="Regev A."/>
            <person name="Ruiz-Roldan M.C."/>
            <person name="Sain D."/>
            <person name="Sakthikumar S."/>
            <person name="Sykes S."/>
            <person name="Schwartz D.C."/>
            <person name="Turgeon B.G."/>
            <person name="Wapinski I."/>
            <person name="Yoder O."/>
            <person name="Young S."/>
            <person name="Zeng Q."/>
            <person name="Zhou S."/>
            <person name="Galagan J."/>
            <person name="Cuomo C.A."/>
            <person name="Kistler H.C."/>
            <person name="Rep M."/>
        </authorList>
    </citation>
    <scope>NUCLEOTIDE SEQUENCE [LARGE SCALE GENOMIC DNA]</scope>
    <source>
        <strain evidence="3">M3125 / FGSC 7600</strain>
    </source>
</reference>
<accession>W7MJJ6</accession>
<gene>
    <name evidence="2" type="ORF">FVEG_10491</name>
</gene>
<dbReference type="AlphaFoldDB" id="W7MJJ6"/>
<dbReference type="RefSeq" id="XP_018757754.1">
    <property type="nucleotide sequence ID" value="XM_018899650.1"/>
</dbReference>
<dbReference type="EMBL" id="CM000588">
    <property type="protein sequence ID" value="EWG51563.1"/>
    <property type="molecule type" value="Genomic_DNA"/>
</dbReference>
<dbReference type="KEGG" id="fvr:FVEG_10491"/>
<dbReference type="EMBL" id="DS022256">
    <property type="protein sequence ID" value="EWG51563.1"/>
    <property type="molecule type" value="Genomic_DNA"/>
</dbReference>
<evidence type="ECO:0000313" key="2">
    <source>
        <dbReference type="EMBL" id="EWG51563.1"/>
    </source>
</evidence>
<feature type="region of interest" description="Disordered" evidence="1">
    <location>
        <begin position="1"/>
        <end position="34"/>
    </location>
</feature>
<dbReference type="OrthoDB" id="426293at2759"/>
<dbReference type="GeneID" id="30068075"/>
<feature type="compositionally biased region" description="Polar residues" evidence="1">
    <location>
        <begin position="1"/>
        <end position="10"/>
    </location>
</feature>
<dbReference type="Proteomes" id="UP000009096">
    <property type="component" value="Chromosome 11"/>
</dbReference>